<comment type="caution">
    <text evidence="2">The sequence shown here is derived from an EMBL/GenBank/DDBJ whole genome shotgun (WGS) entry which is preliminary data.</text>
</comment>
<name>A0AAV5JSI5_9ROSI</name>
<gene>
    <name evidence="2" type="ORF">SLEP1_g25882</name>
</gene>
<evidence type="ECO:0000313" key="3">
    <source>
        <dbReference type="Proteomes" id="UP001054252"/>
    </source>
</evidence>
<reference evidence="2 3" key="1">
    <citation type="journal article" date="2021" name="Commun. Biol.">
        <title>The genome of Shorea leprosula (Dipterocarpaceae) highlights the ecological relevance of drought in aseasonal tropical rainforests.</title>
        <authorList>
            <person name="Ng K.K.S."/>
            <person name="Kobayashi M.J."/>
            <person name="Fawcett J.A."/>
            <person name="Hatakeyama M."/>
            <person name="Paape T."/>
            <person name="Ng C.H."/>
            <person name="Ang C.C."/>
            <person name="Tnah L.H."/>
            <person name="Lee C.T."/>
            <person name="Nishiyama T."/>
            <person name="Sese J."/>
            <person name="O'Brien M.J."/>
            <person name="Copetti D."/>
            <person name="Mohd Noor M.I."/>
            <person name="Ong R.C."/>
            <person name="Putra M."/>
            <person name="Sireger I.Z."/>
            <person name="Indrioko S."/>
            <person name="Kosugi Y."/>
            <person name="Izuno A."/>
            <person name="Isagi Y."/>
            <person name="Lee S.L."/>
            <person name="Shimizu K.K."/>
        </authorList>
    </citation>
    <scope>NUCLEOTIDE SEQUENCE [LARGE SCALE GENOMIC DNA]</scope>
    <source>
        <strain evidence="2">214</strain>
    </source>
</reference>
<keyword evidence="1" id="KW-0812">Transmembrane</keyword>
<sequence length="34" mass="3558">MDCGAYSVPTMDLAYQVATSGILIGVIILFLGKP</sequence>
<dbReference type="Proteomes" id="UP001054252">
    <property type="component" value="Unassembled WGS sequence"/>
</dbReference>
<accession>A0AAV5JSI5</accession>
<keyword evidence="3" id="KW-1185">Reference proteome</keyword>
<keyword evidence="1" id="KW-0472">Membrane</keyword>
<feature type="transmembrane region" description="Helical" evidence="1">
    <location>
        <begin position="13"/>
        <end position="32"/>
    </location>
</feature>
<dbReference type="AlphaFoldDB" id="A0AAV5JSI5"/>
<keyword evidence="1" id="KW-1133">Transmembrane helix</keyword>
<evidence type="ECO:0000256" key="1">
    <source>
        <dbReference type="SAM" id="Phobius"/>
    </source>
</evidence>
<dbReference type="EMBL" id="BPVZ01000042">
    <property type="protein sequence ID" value="GKV15080.1"/>
    <property type="molecule type" value="Genomic_DNA"/>
</dbReference>
<organism evidence="2 3">
    <name type="scientific">Rubroshorea leprosula</name>
    <dbReference type="NCBI Taxonomy" id="152421"/>
    <lineage>
        <taxon>Eukaryota</taxon>
        <taxon>Viridiplantae</taxon>
        <taxon>Streptophyta</taxon>
        <taxon>Embryophyta</taxon>
        <taxon>Tracheophyta</taxon>
        <taxon>Spermatophyta</taxon>
        <taxon>Magnoliopsida</taxon>
        <taxon>eudicotyledons</taxon>
        <taxon>Gunneridae</taxon>
        <taxon>Pentapetalae</taxon>
        <taxon>rosids</taxon>
        <taxon>malvids</taxon>
        <taxon>Malvales</taxon>
        <taxon>Dipterocarpaceae</taxon>
        <taxon>Rubroshorea</taxon>
    </lineage>
</organism>
<proteinExistence type="predicted"/>
<evidence type="ECO:0000313" key="2">
    <source>
        <dbReference type="EMBL" id="GKV15080.1"/>
    </source>
</evidence>
<protein>
    <submittedName>
        <fullName evidence="2">Uncharacterized protein</fullName>
    </submittedName>
</protein>